<gene>
    <name evidence="1" type="ORF">EV207_13326</name>
</gene>
<sequence length="143" mass="16159">MQDVMIHFQSRMIYKEDQSVEEQKATFQGQAAIKNGSLFLRYQEVMEELGEVSHTIKIMGDQATILRQGPITMRQPLEQGARTEGTYRSPYGRMATTTKTNVLRSSWNPEIPSGSIYIEYELAMQGQEVGLCQLTYNLTGGLS</sequence>
<dbReference type="Pfam" id="PF09148">
    <property type="entry name" value="DUF1934"/>
    <property type="match status" value="1"/>
</dbReference>
<name>A0A4R2NN11_9BACL</name>
<dbReference type="AlphaFoldDB" id="A0A4R2NN11"/>
<proteinExistence type="predicted"/>
<reference evidence="1 2" key="1">
    <citation type="submission" date="2019-03" db="EMBL/GenBank/DDBJ databases">
        <title>Genomic Encyclopedia of Type Strains, Phase IV (KMG-IV): sequencing the most valuable type-strain genomes for metagenomic binning, comparative biology and taxonomic classification.</title>
        <authorList>
            <person name="Goeker M."/>
        </authorList>
    </citation>
    <scope>NUCLEOTIDE SEQUENCE [LARGE SCALE GENOMIC DNA]</scope>
    <source>
        <strain evidence="1 2">DSM 19377</strain>
    </source>
</reference>
<dbReference type="EMBL" id="SLXK01000033">
    <property type="protein sequence ID" value="TCP23020.1"/>
    <property type="molecule type" value="Genomic_DNA"/>
</dbReference>
<dbReference type="Proteomes" id="UP000295416">
    <property type="component" value="Unassembled WGS sequence"/>
</dbReference>
<comment type="caution">
    <text evidence="1">The sequence shown here is derived from an EMBL/GenBank/DDBJ whole genome shotgun (WGS) entry which is preliminary data.</text>
</comment>
<accession>A0A4R2NN11</accession>
<evidence type="ECO:0000313" key="1">
    <source>
        <dbReference type="EMBL" id="TCP23020.1"/>
    </source>
</evidence>
<evidence type="ECO:0000313" key="2">
    <source>
        <dbReference type="Proteomes" id="UP000295416"/>
    </source>
</evidence>
<protein>
    <submittedName>
        <fullName evidence="1">Uncharacterized beta-barrel protein YwiB (DUF1934 family)</fullName>
    </submittedName>
</protein>
<dbReference type="InterPro" id="IPR015231">
    <property type="entry name" value="DUF1934"/>
</dbReference>
<dbReference type="InterPro" id="IPR012674">
    <property type="entry name" value="Calycin"/>
</dbReference>
<organism evidence="1 2">
    <name type="scientific">Scopulibacillus darangshiensis</name>
    <dbReference type="NCBI Taxonomy" id="442528"/>
    <lineage>
        <taxon>Bacteria</taxon>
        <taxon>Bacillati</taxon>
        <taxon>Bacillota</taxon>
        <taxon>Bacilli</taxon>
        <taxon>Bacillales</taxon>
        <taxon>Sporolactobacillaceae</taxon>
        <taxon>Scopulibacillus</taxon>
    </lineage>
</organism>
<dbReference type="OrthoDB" id="2352933at2"/>
<dbReference type="RefSeq" id="WP_132747444.1">
    <property type="nucleotide sequence ID" value="NZ_SLXK01000033.1"/>
</dbReference>
<dbReference type="Gene3D" id="2.40.128.20">
    <property type="match status" value="1"/>
</dbReference>
<dbReference type="SUPFAM" id="SSF50814">
    <property type="entry name" value="Lipocalins"/>
    <property type="match status" value="1"/>
</dbReference>
<keyword evidence="2" id="KW-1185">Reference proteome</keyword>